<dbReference type="PANTHER" id="PTHR43142">
    <property type="entry name" value="CARBOXYLIC ESTER HYDROLASE"/>
    <property type="match status" value="1"/>
</dbReference>
<evidence type="ECO:0000259" key="7">
    <source>
        <dbReference type="Pfam" id="PF00135"/>
    </source>
</evidence>
<dbReference type="InterPro" id="IPR002018">
    <property type="entry name" value="CarbesteraseB"/>
</dbReference>
<keyword evidence="5" id="KW-0325">Glycoprotein</keyword>
<keyword evidence="2" id="KW-0719">Serine esterase</keyword>
<dbReference type="Pfam" id="PF00135">
    <property type="entry name" value="COesterase"/>
    <property type="match status" value="1"/>
</dbReference>
<evidence type="ECO:0000256" key="6">
    <source>
        <dbReference type="RuleBase" id="RU361235"/>
    </source>
</evidence>
<evidence type="ECO:0000256" key="4">
    <source>
        <dbReference type="ARBA" id="ARBA00023157"/>
    </source>
</evidence>
<name>A0A336LTK4_CULSO</name>
<dbReference type="PANTHER" id="PTHR43142:SF1">
    <property type="entry name" value="CARBOXYLIC ESTER HYDROLASE"/>
    <property type="match status" value="1"/>
</dbReference>
<dbReference type="SUPFAM" id="SSF53474">
    <property type="entry name" value="alpha/beta-Hydrolases"/>
    <property type="match status" value="1"/>
</dbReference>
<keyword evidence="4" id="KW-1015">Disulfide bond</keyword>
<dbReference type="InterPro" id="IPR019826">
    <property type="entry name" value="Carboxylesterase_B_AS"/>
</dbReference>
<dbReference type="PROSITE" id="PS00122">
    <property type="entry name" value="CARBOXYLESTERASE_B_1"/>
    <property type="match status" value="1"/>
</dbReference>
<gene>
    <name evidence="8" type="primary">CSON000171</name>
</gene>
<proteinExistence type="inferred from homology"/>
<dbReference type="EC" id="3.1.1.-" evidence="6"/>
<evidence type="ECO:0000256" key="1">
    <source>
        <dbReference type="ARBA" id="ARBA00005964"/>
    </source>
</evidence>
<accession>A0A336LTK4</accession>
<feature type="domain" description="Carboxylesterase type B" evidence="7">
    <location>
        <begin position="3"/>
        <end position="513"/>
    </location>
</feature>
<dbReference type="GO" id="GO:0052689">
    <property type="term" value="F:carboxylic ester hydrolase activity"/>
    <property type="evidence" value="ECO:0007669"/>
    <property type="project" value="UniProtKB-KW"/>
</dbReference>
<evidence type="ECO:0000256" key="5">
    <source>
        <dbReference type="ARBA" id="ARBA00023180"/>
    </source>
</evidence>
<keyword evidence="3 6" id="KW-0378">Hydrolase</keyword>
<dbReference type="InterPro" id="IPR029058">
    <property type="entry name" value="AB_hydrolase_fold"/>
</dbReference>
<comment type="similarity">
    <text evidence="1 6">Belongs to the type-B carboxylesterase/lipase family.</text>
</comment>
<dbReference type="VEuPathDB" id="VectorBase:CSON000171"/>
<sequence length="524" mass="60222">MTILNTKLGKIRGSTLTTWKNTEFYAYRGIPYATPPLKELRFKAPNPIKPWTNILDSTMDGPMCPQPRKSSQECSEDCLRINVYTKNLANTLKPVLVYIHGGGLYVGSGLSSDNGGPEYLMEHDIVLVTFNYRLGFLGFYNLGTKDYPGNAGFKDQVLALRWIRDNIEEFGGDSKKVTLIGNSAGALCVLLHTISPMSNGLFHQAILSSGGINFQTEVISDQRYLIERQAKILGITFKNDNELNTAFKNLPVDRLVETLYENFEFGHDNPIFLWSYVIEKDFGQERFLSEDPRVSLANGRFMKIPIIAGVTENELTTSAVNILQSKKLSHDFIMNFSTVAPICFGYELNSKRSKLITDTLKHAYKIPDVLTIETSLSPLSKLFSDSMIGFANHRAIKIFRQFNSVYQYKFSYVGQYSFLYFPHDKPFGAEHCDDFIYLFVNQRYCRMFNKNDEEAKIIDRLTSYVVNFVIYGNPNIQNEPEWQKNTDQKEYYYEIGAKCELKNKLFIERYEIWEKLFPIEDFRA</sequence>
<evidence type="ECO:0000256" key="3">
    <source>
        <dbReference type="ARBA" id="ARBA00022801"/>
    </source>
</evidence>
<protein>
    <recommendedName>
        <fullName evidence="6">Carboxylic ester hydrolase</fullName>
        <ecNumber evidence="6">3.1.1.-</ecNumber>
    </recommendedName>
</protein>
<dbReference type="EMBL" id="UFQT01000101">
    <property type="protein sequence ID" value="SSX19959.1"/>
    <property type="molecule type" value="Genomic_DNA"/>
</dbReference>
<organism evidence="8">
    <name type="scientific">Culicoides sonorensis</name>
    <name type="common">Biting midge</name>
    <dbReference type="NCBI Taxonomy" id="179676"/>
    <lineage>
        <taxon>Eukaryota</taxon>
        <taxon>Metazoa</taxon>
        <taxon>Ecdysozoa</taxon>
        <taxon>Arthropoda</taxon>
        <taxon>Hexapoda</taxon>
        <taxon>Insecta</taxon>
        <taxon>Pterygota</taxon>
        <taxon>Neoptera</taxon>
        <taxon>Endopterygota</taxon>
        <taxon>Diptera</taxon>
        <taxon>Nematocera</taxon>
        <taxon>Chironomoidea</taxon>
        <taxon>Ceratopogonidae</taxon>
        <taxon>Ceratopogoninae</taxon>
        <taxon>Culicoides</taxon>
        <taxon>Monoculicoides</taxon>
    </lineage>
</organism>
<dbReference type="AlphaFoldDB" id="A0A336LTK4"/>
<evidence type="ECO:0000256" key="2">
    <source>
        <dbReference type="ARBA" id="ARBA00022487"/>
    </source>
</evidence>
<dbReference type="Gene3D" id="3.40.50.1820">
    <property type="entry name" value="alpha/beta hydrolase"/>
    <property type="match status" value="1"/>
</dbReference>
<evidence type="ECO:0000313" key="8">
    <source>
        <dbReference type="EMBL" id="SSX19959.1"/>
    </source>
</evidence>
<reference evidence="8" key="1">
    <citation type="submission" date="2018-07" db="EMBL/GenBank/DDBJ databases">
        <authorList>
            <person name="Quirk P.G."/>
            <person name="Krulwich T.A."/>
        </authorList>
    </citation>
    <scope>NUCLEOTIDE SEQUENCE</scope>
</reference>